<evidence type="ECO:0000256" key="9">
    <source>
        <dbReference type="PIRSR" id="PIRSR005096-1"/>
    </source>
</evidence>
<dbReference type="PIRSF" id="PIRSF005096">
    <property type="entry name" value="GALM"/>
    <property type="match status" value="1"/>
</dbReference>
<dbReference type="InterPro" id="IPR014718">
    <property type="entry name" value="GH-type_carb-bd"/>
</dbReference>
<evidence type="ECO:0000256" key="7">
    <source>
        <dbReference type="ARBA" id="ARBA00023277"/>
    </source>
</evidence>
<dbReference type="Pfam" id="PF01263">
    <property type="entry name" value="Aldose_epim"/>
    <property type="match status" value="1"/>
</dbReference>
<evidence type="ECO:0000256" key="10">
    <source>
        <dbReference type="PIRSR" id="PIRSR005096-2"/>
    </source>
</evidence>
<dbReference type="InterPro" id="IPR018052">
    <property type="entry name" value="Ald1_epimerase_CS"/>
</dbReference>
<evidence type="ECO:0000313" key="13">
    <source>
        <dbReference type="Proteomes" id="UP000649345"/>
    </source>
</evidence>
<gene>
    <name evidence="12" type="ORF">H8S44_14235</name>
</gene>
<feature type="binding site" evidence="10">
    <location>
        <position position="249"/>
    </location>
    <ligand>
        <name>beta-D-galactose</name>
        <dbReference type="ChEBI" id="CHEBI:27667"/>
    </ligand>
</feature>
<evidence type="ECO:0000256" key="4">
    <source>
        <dbReference type="ARBA" id="ARBA00013185"/>
    </source>
</evidence>
<feature type="binding site" evidence="11">
    <location>
        <begin position="80"/>
        <end position="81"/>
    </location>
    <ligand>
        <name>beta-D-galactose</name>
        <dbReference type="ChEBI" id="CHEBI:27667"/>
    </ligand>
</feature>
<name>A0A923LF50_9FIRM</name>
<evidence type="ECO:0000256" key="5">
    <source>
        <dbReference type="ARBA" id="ARBA00014165"/>
    </source>
</evidence>
<evidence type="ECO:0000256" key="8">
    <source>
        <dbReference type="PIRNR" id="PIRNR005096"/>
    </source>
</evidence>
<keyword evidence="6 8" id="KW-0413">Isomerase</keyword>
<feature type="active site" description="Proton acceptor" evidence="9">
    <location>
        <position position="313"/>
    </location>
</feature>
<dbReference type="EMBL" id="JACOOR010000009">
    <property type="protein sequence ID" value="MBC5660917.1"/>
    <property type="molecule type" value="Genomic_DNA"/>
</dbReference>
<reference evidence="12" key="1">
    <citation type="submission" date="2020-08" db="EMBL/GenBank/DDBJ databases">
        <title>Genome public.</title>
        <authorList>
            <person name="Liu C."/>
            <person name="Sun Q."/>
        </authorList>
    </citation>
    <scope>NUCLEOTIDE SEQUENCE</scope>
    <source>
        <strain evidence="12">NSJ-68</strain>
    </source>
</reference>
<dbReference type="SUPFAM" id="SSF74650">
    <property type="entry name" value="Galactose mutarotase-like"/>
    <property type="match status" value="1"/>
</dbReference>
<proteinExistence type="inferred from homology"/>
<keyword evidence="13" id="KW-1185">Reference proteome</keyword>
<organism evidence="12 13">
    <name type="scientific">Anaerosacchariphilus hominis</name>
    <dbReference type="NCBI Taxonomy" id="2763017"/>
    <lineage>
        <taxon>Bacteria</taxon>
        <taxon>Bacillati</taxon>
        <taxon>Bacillota</taxon>
        <taxon>Clostridia</taxon>
        <taxon>Lachnospirales</taxon>
        <taxon>Lachnospiraceae</taxon>
        <taxon>Anaerosacchariphilus</taxon>
    </lineage>
</organism>
<dbReference type="AlphaFoldDB" id="A0A923LF50"/>
<dbReference type="RefSeq" id="WP_186873864.1">
    <property type="nucleotide sequence ID" value="NZ_JACOOR010000009.1"/>
</dbReference>
<feature type="active site" description="Proton donor" evidence="9">
    <location>
        <position position="177"/>
    </location>
</feature>
<dbReference type="GO" id="GO:0006006">
    <property type="term" value="P:glucose metabolic process"/>
    <property type="evidence" value="ECO:0007669"/>
    <property type="project" value="TreeGrafter"/>
</dbReference>
<dbReference type="InterPro" id="IPR008183">
    <property type="entry name" value="Aldose_1/G6P_1-epimerase"/>
</dbReference>
<dbReference type="PROSITE" id="PS00545">
    <property type="entry name" value="ALDOSE_1_EPIMERASE"/>
    <property type="match status" value="1"/>
</dbReference>
<dbReference type="InterPro" id="IPR047215">
    <property type="entry name" value="Galactose_mutarotase-like"/>
</dbReference>
<dbReference type="GO" id="GO:0005737">
    <property type="term" value="C:cytoplasm"/>
    <property type="evidence" value="ECO:0007669"/>
    <property type="project" value="TreeGrafter"/>
</dbReference>
<evidence type="ECO:0000313" key="12">
    <source>
        <dbReference type="EMBL" id="MBC5660917.1"/>
    </source>
</evidence>
<feature type="binding site" evidence="11">
    <location>
        <begin position="177"/>
        <end position="179"/>
    </location>
    <ligand>
        <name>beta-D-galactose</name>
        <dbReference type="ChEBI" id="CHEBI:27667"/>
    </ligand>
</feature>
<dbReference type="PANTHER" id="PTHR10091:SF0">
    <property type="entry name" value="GALACTOSE MUTAROTASE"/>
    <property type="match status" value="1"/>
</dbReference>
<dbReference type="InterPro" id="IPR015443">
    <property type="entry name" value="Aldose_1-epimerase"/>
</dbReference>
<dbReference type="NCBIfam" id="NF008277">
    <property type="entry name" value="PRK11055.1"/>
    <property type="match status" value="1"/>
</dbReference>
<dbReference type="EC" id="5.1.3.3" evidence="4 8"/>
<protein>
    <recommendedName>
        <fullName evidence="5 8">Aldose 1-epimerase</fullName>
        <ecNumber evidence="4 8">5.1.3.3</ecNumber>
    </recommendedName>
</protein>
<evidence type="ECO:0000256" key="11">
    <source>
        <dbReference type="PIRSR" id="PIRSR005096-3"/>
    </source>
</evidence>
<comment type="similarity">
    <text evidence="3 8">Belongs to the aldose epimerase family.</text>
</comment>
<accession>A0A923LF50</accession>
<sequence>MSIRVEEFGTVKDGQKVKRYILENGKGMKAAVLNLGAVLAELQVPDKDGLLRDVVWGYESAAGYEVNGPDLGAVVGRSANRIGGAVITIGGRDYPLAKNNGENNLHSGPDMYFTRMWKGIIADDNKVEFSLHSPDGDQGYPGNADITVSYTLTDDNELQIAYEGKADQDTIFNLTNHSYFNLDGQDSTSVLEQKVWLDADAFTPTDAGLVPTGEIRDVTDTPMDFRTEHTIGERIEADYEPLKLAGGYDHNYVLKNDGKYMLCGKLISDRSGICMEVFTDQPGIQLYAANFLDHEKGGKGGRTYERRSAVCFEAQYFPDACHHANFKSPIVKAGETYHAKTGYRFFVKK</sequence>
<dbReference type="GO" id="GO:0033499">
    <property type="term" value="P:galactose catabolic process via UDP-galactose, Leloir pathway"/>
    <property type="evidence" value="ECO:0007669"/>
    <property type="project" value="TreeGrafter"/>
</dbReference>
<comment type="caution">
    <text evidence="12">The sequence shown here is derived from an EMBL/GenBank/DDBJ whole genome shotgun (WGS) entry which is preliminary data.</text>
</comment>
<evidence type="ECO:0000256" key="1">
    <source>
        <dbReference type="ARBA" id="ARBA00001614"/>
    </source>
</evidence>
<evidence type="ECO:0000256" key="2">
    <source>
        <dbReference type="ARBA" id="ARBA00005028"/>
    </source>
</evidence>
<evidence type="ECO:0000256" key="3">
    <source>
        <dbReference type="ARBA" id="ARBA00006206"/>
    </source>
</evidence>
<dbReference type="Proteomes" id="UP000649345">
    <property type="component" value="Unassembled WGS sequence"/>
</dbReference>
<evidence type="ECO:0000256" key="6">
    <source>
        <dbReference type="ARBA" id="ARBA00023235"/>
    </source>
</evidence>
<dbReference type="CDD" id="cd09019">
    <property type="entry name" value="galactose_mutarotase_like"/>
    <property type="match status" value="1"/>
</dbReference>
<dbReference type="PANTHER" id="PTHR10091">
    <property type="entry name" value="ALDOSE-1-EPIMERASE"/>
    <property type="match status" value="1"/>
</dbReference>
<dbReference type="InterPro" id="IPR011013">
    <property type="entry name" value="Gal_mutarotase_sf_dom"/>
</dbReference>
<comment type="pathway">
    <text evidence="2 8">Carbohydrate metabolism; hexose metabolism.</text>
</comment>
<comment type="catalytic activity">
    <reaction evidence="1 8">
        <text>alpha-D-glucose = beta-D-glucose</text>
        <dbReference type="Rhea" id="RHEA:10264"/>
        <dbReference type="ChEBI" id="CHEBI:15903"/>
        <dbReference type="ChEBI" id="CHEBI:17925"/>
        <dbReference type="EC" id="5.1.3.3"/>
    </reaction>
</comment>
<dbReference type="GO" id="GO:0030246">
    <property type="term" value="F:carbohydrate binding"/>
    <property type="evidence" value="ECO:0007669"/>
    <property type="project" value="InterPro"/>
</dbReference>
<dbReference type="GO" id="GO:0004034">
    <property type="term" value="F:aldose 1-epimerase activity"/>
    <property type="evidence" value="ECO:0007669"/>
    <property type="project" value="UniProtKB-EC"/>
</dbReference>
<keyword evidence="7 8" id="KW-0119">Carbohydrate metabolism</keyword>
<dbReference type="Gene3D" id="2.70.98.10">
    <property type="match status" value="1"/>
</dbReference>